<dbReference type="Proteomes" id="UP001601444">
    <property type="component" value="Unassembled WGS sequence"/>
</dbReference>
<dbReference type="SUPFAM" id="SSF46785">
    <property type="entry name" value="Winged helix' DNA-binding domain"/>
    <property type="match status" value="1"/>
</dbReference>
<name>A0ABW6PRW7_9NOCA</name>
<dbReference type="EMBL" id="JBIAMX010000012">
    <property type="protein sequence ID" value="MFF0545165.1"/>
    <property type="molecule type" value="Genomic_DNA"/>
</dbReference>
<dbReference type="Gene3D" id="1.10.10.10">
    <property type="entry name" value="Winged helix-like DNA-binding domain superfamily/Winged helix DNA-binding domain"/>
    <property type="match status" value="1"/>
</dbReference>
<dbReference type="InterPro" id="IPR036390">
    <property type="entry name" value="WH_DNA-bd_sf"/>
</dbReference>
<dbReference type="InterPro" id="IPR029016">
    <property type="entry name" value="GAF-like_dom_sf"/>
</dbReference>
<accession>A0ABW6PRW7</accession>
<keyword evidence="5" id="KW-1185">Reference proteome</keyword>
<dbReference type="PANTHER" id="PTHR30136:SF24">
    <property type="entry name" value="HTH-TYPE TRANSCRIPTIONAL REPRESSOR ALLR"/>
    <property type="match status" value="1"/>
</dbReference>
<dbReference type="RefSeq" id="WP_387701652.1">
    <property type="nucleotide sequence ID" value="NZ_JBIAMX010000012.1"/>
</dbReference>
<protein>
    <submittedName>
        <fullName evidence="4">Helix-turn-helix domain-containing protein</fullName>
    </submittedName>
</protein>
<reference evidence="4 5" key="1">
    <citation type="submission" date="2024-10" db="EMBL/GenBank/DDBJ databases">
        <title>The Natural Products Discovery Center: Release of the First 8490 Sequenced Strains for Exploring Actinobacteria Biosynthetic Diversity.</title>
        <authorList>
            <person name="Kalkreuter E."/>
            <person name="Kautsar S.A."/>
            <person name="Yang D."/>
            <person name="Bader C.D."/>
            <person name="Teijaro C.N."/>
            <person name="Fluegel L."/>
            <person name="Davis C.M."/>
            <person name="Simpson J.R."/>
            <person name="Lauterbach L."/>
            <person name="Steele A.D."/>
            <person name="Gui C."/>
            <person name="Meng S."/>
            <person name="Li G."/>
            <person name="Viehrig K."/>
            <person name="Ye F."/>
            <person name="Su P."/>
            <person name="Kiefer A.F."/>
            <person name="Nichols A."/>
            <person name="Cepeda A.J."/>
            <person name="Yan W."/>
            <person name="Fan B."/>
            <person name="Jiang Y."/>
            <person name="Adhikari A."/>
            <person name="Zheng C.-J."/>
            <person name="Schuster L."/>
            <person name="Cowan T.M."/>
            <person name="Smanski M.J."/>
            <person name="Chevrette M.G."/>
            <person name="De Carvalho L.P.S."/>
            <person name="Shen B."/>
        </authorList>
    </citation>
    <scope>NUCLEOTIDE SEQUENCE [LARGE SCALE GENOMIC DNA]</scope>
    <source>
        <strain evidence="4 5">NPDC004045</strain>
    </source>
</reference>
<dbReference type="Gene3D" id="3.30.450.40">
    <property type="match status" value="1"/>
</dbReference>
<evidence type="ECO:0000259" key="3">
    <source>
        <dbReference type="PROSITE" id="PS51077"/>
    </source>
</evidence>
<feature type="domain" description="HTH iclR-type" evidence="3">
    <location>
        <begin position="12"/>
        <end position="73"/>
    </location>
</feature>
<dbReference type="InterPro" id="IPR050707">
    <property type="entry name" value="HTH_MetabolicPath_Reg"/>
</dbReference>
<sequence>MAARDETSPEPSPPTQRVVSVLEFLAAADAPRTAAQIADGLRLSRSTVGAILSALRERHWVSRGDDLTYLIGPGLARLAERHRRDPDPVGDALTRLARGAGCGVALIRVAGDEVRFEAVDDSAGPVPAGIRAGTRLPLIAPAAATIVAAAADDVRHRWLAGAPDPARYAELLGDIALSGAAVWGIDAAGLTLLDVLAEVVEHLDHDRAGGRLRARVQQLLAGIGGEPYRAADLDLDRPLPVSYLSTPVRGPGNTVVAELLLGPLRAAVTKPERDRYLGAVRAAAREIGAHLPAGDAAGS</sequence>
<evidence type="ECO:0000256" key="2">
    <source>
        <dbReference type="ARBA" id="ARBA00023163"/>
    </source>
</evidence>
<keyword evidence="2" id="KW-0804">Transcription</keyword>
<organism evidence="4 5">
    <name type="scientific">Nocardia thailandica</name>
    <dbReference type="NCBI Taxonomy" id="257275"/>
    <lineage>
        <taxon>Bacteria</taxon>
        <taxon>Bacillati</taxon>
        <taxon>Actinomycetota</taxon>
        <taxon>Actinomycetes</taxon>
        <taxon>Mycobacteriales</taxon>
        <taxon>Nocardiaceae</taxon>
        <taxon>Nocardia</taxon>
    </lineage>
</organism>
<dbReference type="Pfam" id="PF09339">
    <property type="entry name" value="HTH_IclR"/>
    <property type="match status" value="1"/>
</dbReference>
<comment type="caution">
    <text evidence="4">The sequence shown here is derived from an EMBL/GenBank/DDBJ whole genome shotgun (WGS) entry which is preliminary data.</text>
</comment>
<evidence type="ECO:0000313" key="5">
    <source>
        <dbReference type="Proteomes" id="UP001601444"/>
    </source>
</evidence>
<evidence type="ECO:0000313" key="4">
    <source>
        <dbReference type="EMBL" id="MFF0545165.1"/>
    </source>
</evidence>
<dbReference type="InterPro" id="IPR036388">
    <property type="entry name" value="WH-like_DNA-bd_sf"/>
</dbReference>
<dbReference type="SUPFAM" id="SSF55781">
    <property type="entry name" value="GAF domain-like"/>
    <property type="match status" value="1"/>
</dbReference>
<gene>
    <name evidence="4" type="ORF">ACFYTF_20235</name>
</gene>
<evidence type="ECO:0000256" key="1">
    <source>
        <dbReference type="ARBA" id="ARBA00023015"/>
    </source>
</evidence>
<proteinExistence type="predicted"/>
<dbReference type="PROSITE" id="PS51077">
    <property type="entry name" value="HTH_ICLR"/>
    <property type="match status" value="1"/>
</dbReference>
<keyword evidence="1" id="KW-0805">Transcription regulation</keyword>
<dbReference type="PANTHER" id="PTHR30136">
    <property type="entry name" value="HELIX-TURN-HELIX TRANSCRIPTIONAL REGULATOR, ICLR FAMILY"/>
    <property type="match status" value="1"/>
</dbReference>
<dbReference type="InterPro" id="IPR005471">
    <property type="entry name" value="Tscrpt_reg_IclR_N"/>
</dbReference>